<dbReference type="SUPFAM" id="SSF51101">
    <property type="entry name" value="Mannose-binding lectins"/>
    <property type="match status" value="1"/>
</dbReference>
<dbReference type="InterPro" id="IPR002931">
    <property type="entry name" value="Transglutaminase-like"/>
</dbReference>
<dbReference type="Gene3D" id="1.20.58.2190">
    <property type="match status" value="1"/>
</dbReference>
<dbReference type="SUPFAM" id="SSF54001">
    <property type="entry name" value="Cysteine proteinases"/>
    <property type="match status" value="1"/>
</dbReference>
<feature type="region of interest" description="Disordered" evidence="4">
    <location>
        <begin position="541"/>
        <end position="570"/>
    </location>
</feature>
<dbReference type="InterPro" id="IPR036404">
    <property type="entry name" value="Jacalin-like_lectin_dom_sf"/>
</dbReference>
<name>W7U624_9STRA</name>
<dbReference type="GO" id="GO:0046872">
    <property type="term" value="F:metal ion binding"/>
    <property type="evidence" value="ECO:0007669"/>
    <property type="project" value="UniProtKB-KW"/>
</dbReference>
<dbReference type="CDD" id="cd09212">
    <property type="entry name" value="PUB"/>
    <property type="match status" value="1"/>
</dbReference>
<sequence>MTRLRLKVYTAVTTIPSNEVDLELKDDASRAPFAMLQTLIQAHTGLQPRDQHLMYGKPSFPIQDDMDVQALVRRIAHAEFYTHETSPHHFVSVYPAKILMTAVQDACSRVYFGDNAVLQPCYMFPDSDHPVCESCQANCFPEGFLQTQNSPLLRPFVCAAASLCAEGLGNYIFADRLKKAGSLCCRKIEENPALRGSESPHSMIAEGGSLVLSPPALALLDKFRQAAHSQQASQFERQSREGMDMMGRLQSGCTTFSEYESAALKNKALATIPLAMLHANALAAGGDPFRRPLQFHDILLRELLAWFKRDFFVWVNNPPCDGCGSTDTKIVGGVAPTVSEAAGKASRVEVYGCKTCPKQTRFPRFNDPGVLLETRRGRCGEWANCFTLCCVAMGFESRYVMDWTDHVWTEVWSPAQERFIHLDSCENAADTPLMYEGGWGKKLSYVIAFGRNHCVDVSRRYTRNFENEMLSRRQSVPEQILIQQIASLNQQLCRNGLSVPVRQSQERMRQEQFELHSLTVLKDAGGGMNIKASERQGRISGDAAWKRARGEDGADLPSAGQQDRRLASVTSVSQASIGKVEGSDKLSNKMETIEREEMAGMPIWPSVPGQRSWFISATSVSSVTKESVARLGAKAGFGPEAITVNGMPVAVGIRGLNVVVLNLSCHIVEQSVAFKASGASGEETESVDDENPALLFLKEHAVEEKLVLCVMLGQGSRACWDAAAYMLEIARGGASERPEHSQPCIVFAGIKAVTEYGRPRQHFAQVFVTIPLSNQSFPTRFRKNAASRWDGAIATTPVMHQLGPLGDGILSDSPLNIYNTLCSTFPKAPLKGFAYKPGYGLVGMAQASGLRRGDGWITEMAWPSRPSAEDDIKLRVRRLFDLLVSEGMEPNVAAAKALHDITPQGPKHREEENSLRGDQLQAPPDTGGMILRYISLSENRLRSCRGTIEAFDDFEVATPIQAMVERQQGAPILRLQRLRVWSSSNGITGLQAGYGHLKSGSPFLLWAPVHHCLAGSAASTTFSPDAATTEIVLGTEEGFTEIKISKSDECIVGLCFKTTACRELSVGVTESAGSRTSDISVPPGWQVTAFWGTLGQHGLHSLGMIIRLGSLESSSLWASTLSLPADAWGVHTSCRVDRATCQLLRWTGEDISTVLTVLRAARRYLENCLKDPSNTKFRLIRVRSKFFFDNIGKVPGSGHLMQALGFEHIAAAATAFSATEYGKPEEEEACYTLPLFQVVPSRLKRNIYRLDVNITRLVDMSAS</sequence>
<comment type="caution">
    <text evidence="6">The sequence shown here is derived from an EMBL/GenBank/DDBJ whole genome shotgun (WGS) entry which is preliminary data.</text>
</comment>
<dbReference type="Pfam" id="PF01841">
    <property type="entry name" value="Transglut_core"/>
    <property type="match status" value="1"/>
</dbReference>
<evidence type="ECO:0000259" key="5">
    <source>
        <dbReference type="SMART" id="SM00460"/>
    </source>
</evidence>
<dbReference type="SUPFAM" id="SSF143503">
    <property type="entry name" value="PUG domain-like"/>
    <property type="match status" value="1"/>
</dbReference>
<dbReference type="PANTHER" id="PTHR12143:SF19">
    <property type="entry name" value="PEPTIDE-N(4)-(N-ACETYL-BETA-GLUCOSAMINYL)ASPARAGINE AMIDASE"/>
    <property type="match status" value="1"/>
</dbReference>
<dbReference type="SMART" id="SM00460">
    <property type="entry name" value="TGc"/>
    <property type="match status" value="1"/>
</dbReference>
<evidence type="ECO:0000313" key="7">
    <source>
        <dbReference type="Proteomes" id="UP000019335"/>
    </source>
</evidence>
<protein>
    <submittedName>
        <fullName evidence="6">Peptide-n-(N-acetyl-beta-glucosaminyl)asparagine amidase</fullName>
    </submittedName>
</protein>
<dbReference type="Gene3D" id="3.10.620.30">
    <property type="match status" value="1"/>
</dbReference>
<evidence type="ECO:0000256" key="1">
    <source>
        <dbReference type="ARBA" id="ARBA00009390"/>
    </source>
</evidence>
<keyword evidence="2" id="KW-0479">Metal-binding</keyword>
<feature type="domain" description="Transglutaminase-like" evidence="5">
    <location>
        <begin position="371"/>
        <end position="426"/>
    </location>
</feature>
<dbReference type="EMBL" id="AZIL01000355">
    <property type="protein sequence ID" value="EWM28069.1"/>
    <property type="molecule type" value="Genomic_DNA"/>
</dbReference>
<dbReference type="InterPro" id="IPR038765">
    <property type="entry name" value="Papain-like_cys_pep_sf"/>
</dbReference>
<gene>
    <name evidence="6" type="ORF">Naga_100044g29</name>
</gene>
<keyword evidence="7" id="KW-1185">Reference proteome</keyword>
<dbReference type="AlphaFoldDB" id="W7U624"/>
<dbReference type="OrthoDB" id="409136at2759"/>
<dbReference type="GO" id="GO:0005829">
    <property type="term" value="C:cytosol"/>
    <property type="evidence" value="ECO:0007669"/>
    <property type="project" value="TreeGrafter"/>
</dbReference>
<dbReference type="Gene3D" id="2.20.25.10">
    <property type="match status" value="1"/>
</dbReference>
<reference evidence="6 7" key="1">
    <citation type="journal article" date="2014" name="Mol. Plant">
        <title>Chromosome Scale Genome Assembly and Transcriptome Profiling of Nannochloropsis gaditana in Nitrogen Depletion.</title>
        <authorList>
            <person name="Corteggiani Carpinelli E."/>
            <person name="Telatin A."/>
            <person name="Vitulo N."/>
            <person name="Forcato C."/>
            <person name="D'Angelo M."/>
            <person name="Schiavon R."/>
            <person name="Vezzi A."/>
            <person name="Giacometti G.M."/>
            <person name="Morosinotto T."/>
            <person name="Valle G."/>
        </authorList>
    </citation>
    <scope>NUCLEOTIDE SEQUENCE [LARGE SCALE GENOMIC DNA]</scope>
    <source>
        <strain evidence="6 7">B-31</strain>
    </source>
</reference>
<dbReference type="PANTHER" id="PTHR12143">
    <property type="entry name" value="PEPTIDE N-GLYCANASE PNGASE -RELATED"/>
    <property type="match status" value="1"/>
</dbReference>
<keyword evidence="3" id="KW-0862">Zinc</keyword>
<evidence type="ECO:0000256" key="4">
    <source>
        <dbReference type="SAM" id="MobiDB-lite"/>
    </source>
</evidence>
<evidence type="ECO:0000256" key="2">
    <source>
        <dbReference type="ARBA" id="ARBA00022723"/>
    </source>
</evidence>
<comment type="similarity">
    <text evidence="1">Belongs to the transglutaminase-like superfamily. PNGase family.</text>
</comment>
<dbReference type="GO" id="GO:0000224">
    <property type="term" value="F:peptide-N4-(N-acetyl-beta-glucosaminyl)asparagine amidase activity"/>
    <property type="evidence" value="ECO:0007669"/>
    <property type="project" value="TreeGrafter"/>
</dbReference>
<dbReference type="InterPro" id="IPR050883">
    <property type="entry name" value="PNGase"/>
</dbReference>
<dbReference type="Gene3D" id="2.100.10.30">
    <property type="entry name" value="Jacalin-like lectin domain"/>
    <property type="match status" value="1"/>
</dbReference>
<dbReference type="GO" id="GO:0006516">
    <property type="term" value="P:glycoprotein catabolic process"/>
    <property type="evidence" value="ECO:0007669"/>
    <property type="project" value="TreeGrafter"/>
</dbReference>
<dbReference type="Proteomes" id="UP000019335">
    <property type="component" value="Chromosome 5"/>
</dbReference>
<dbReference type="Pfam" id="PF09409">
    <property type="entry name" value="PUB"/>
    <property type="match status" value="1"/>
</dbReference>
<dbReference type="InterPro" id="IPR018997">
    <property type="entry name" value="PUB_domain"/>
</dbReference>
<organism evidence="6 7">
    <name type="scientific">Nannochloropsis gaditana</name>
    <dbReference type="NCBI Taxonomy" id="72520"/>
    <lineage>
        <taxon>Eukaryota</taxon>
        <taxon>Sar</taxon>
        <taxon>Stramenopiles</taxon>
        <taxon>Ochrophyta</taxon>
        <taxon>Eustigmatophyceae</taxon>
        <taxon>Eustigmatales</taxon>
        <taxon>Monodopsidaceae</taxon>
        <taxon>Nannochloropsis</taxon>
    </lineage>
</organism>
<proteinExistence type="inferred from homology"/>
<dbReference type="InterPro" id="IPR036339">
    <property type="entry name" value="PUB-like_dom_sf"/>
</dbReference>
<evidence type="ECO:0000313" key="6">
    <source>
        <dbReference type="EMBL" id="EWM28069.1"/>
    </source>
</evidence>
<accession>W7U624</accession>
<dbReference type="SMART" id="SM00580">
    <property type="entry name" value="PUG"/>
    <property type="match status" value="1"/>
</dbReference>
<dbReference type="GO" id="GO:0005634">
    <property type="term" value="C:nucleus"/>
    <property type="evidence" value="ECO:0007669"/>
    <property type="project" value="TreeGrafter"/>
</dbReference>
<evidence type="ECO:0000256" key="3">
    <source>
        <dbReference type="ARBA" id="ARBA00022833"/>
    </source>
</evidence>